<dbReference type="PANTHER" id="PTHR38453">
    <property type="entry name" value="CYTOPLASMIC PROTEIN-RELATED"/>
    <property type="match status" value="1"/>
</dbReference>
<dbReference type="InterPro" id="IPR007423">
    <property type="entry name" value="Sel_put"/>
</dbReference>
<dbReference type="Pfam" id="PF04328">
    <property type="entry name" value="Sel_put"/>
    <property type="match status" value="1"/>
</dbReference>
<organism evidence="1 2">
    <name type="scientific">Heyndrickxia acidicola</name>
    <dbReference type="NCBI Taxonomy" id="209389"/>
    <lineage>
        <taxon>Bacteria</taxon>
        <taxon>Bacillati</taxon>
        <taxon>Bacillota</taxon>
        <taxon>Bacilli</taxon>
        <taxon>Bacillales</taxon>
        <taxon>Bacillaceae</taxon>
        <taxon>Heyndrickxia</taxon>
    </lineage>
</organism>
<proteinExistence type="predicted"/>
<dbReference type="PANTHER" id="PTHR38453:SF1">
    <property type="entry name" value="CYTOPLASMIC PROTEIN"/>
    <property type="match status" value="1"/>
</dbReference>
<protein>
    <submittedName>
        <fullName evidence="1">YbdD/YjiX family protein</fullName>
    </submittedName>
</protein>
<sequence>MSFMNRLRRMRSHIKTIIGMPNYERYLFHQQQFHPNDPVMTEKEYYLFILKDRYESGKVNRCC</sequence>
<name>A0ABU6MEQ2_9BACI</name>
<accession>A0ABU6MEQ2</accession>
<gene>
    <name evidence="1" type="ORF">P4T90_08585</name>
</gene>
<evidence type="ECO:0000313" key="2">
    <source>
        <dbReference type="Proteomes" id="UP001341444"/>
    </source>
</evidence>
<dbReference type="EMBL" id="JARMAB010000011">
    <property type="protein sequence ID" value="MED1203134.1"/>
    <property type="molecule type" value="Genomic_DNA"/>
</dbReference>
<reference evidence="1 2" key="1">
    <citation type="submission" date="2023-03" db="EMBL/GenBank/DDBJ databases">
        <title>Bacillus Genome Sequencing.</title>
        <authorList>
            <person name="Dunlap C."/>
        </authorList>
    </citation>
    <scope>NUCLEOTIDE SEQUENCE [LARGE SCALE GENOMIC DNA]</scope>
    <source>
        <strain evidence="1 2">B-23453</strain>
    </source>
</reference>
<evidence type="ECO:0000313" key="1">
    <source>
        <dbReference type="EMBL" id="MED1203134.1"/>
    </source>
</evidence>
<comment type="caution">
    <text evidence="1">The sequence shown here is derived from an EMBL/GenBank/DDBJ whole genome shotgun (WGS) entry which is preliminary data.</text>
</comment>
<dbReference type="Proteomes" id="UP001341444">
    <property type="component" value="Unassembled WGS sequence"/>
</dbReference>
<dbReference type="RefSeq" id="WP_066270017.1">
    <property type="nucleotide sequence ID" value="NZ_JARMAB010000011.1"/>
</dbReference>
<keyword evidence="2" id="KW-1185">Reference proteome</keyword>